<evidence type="ECO:0000259" key="2">
    <source>
        <dbReference type="PROSITE" id="PS51819"/>
    </source>
</evidence>
<keyword evidence="4" id="KW-1185">Reference proteome</keyword>
<evidence type="ECO:0000313" key="3">
    <source>
        <dbReference type="EMBL" id="MBL7632807.1"/>
    </source>
</evidence>
<name>A0A937USS2_9ACTN</name>
<dbReference type="PANTHER" id="PTHR34109">
    <property type="entry name" value="BNAUNNG04460D PROTEIN-RELATED"/>
    <property type="match status" value="1"/>
</dbReference>
<dbReference type="AlphaFoldDB" id="A0A937USS2"/>
<feature type="region of interest" description="Disordered" evidence="1">
    <location>
        <begin position="1"/>
        <end position="37"/>
    </location>
</feature>
<protein>
    <submittedName>
        <fullName evidence="3">VOC family protein</fullName>
    </submittedName>
</protein>
<comment type="caution">
    <text evidence="3">The sequence shown here is derived from an EMBL/GenBank/DDBJ whole genome shotgun (WGS) entry which is preliminary data.</text>
</comment>
<gene>
    <name evidence="3" type="ORF">I7412_37765</name>
</gene>
<dbReference type="SUPFAM" id="SSF54593">
    <property type="entry name" value="Glyoxalase/Bleomycin resistance protein/Dihydroxybiphenyl dioxygenase"/>
    <property type="match status" value="1"/>
</dbReference>
<dbReference type="Gene3D" id="3.30.720.110">
    <property type="match status" value="1"/>
</dbReference>
<dbReference type="PANTHER" id="PTHR34109:SF1">
    <property type="entry name" value="VOC DOMAIN-CONTAINING PROTEIN"/>
    <property type="match status" value="1"/>
</dbReference>
<proteinExistence type="predicted"/>
<organism evidence="3 4">
    <name type="scientific">Frankia nepalensis</name>
    <dbReference type="NCBI Taxonomy" id="1836974"/>
    <lineage>
        <taxon>Bacteria</taxon>
        <taxon>Bacillati</taxon>
        <taxon>Actinomycetota</taxon>
        <taxon>Actinomycetes</taxon>
        <taxon>Frankiales</taxon>
        <taxon>Frankiaceae</taxon>
        <taxon>Frankia</taxon>
    </lineage>
</organism>
<dbReference type="EMBL" id="JAEACQ010000351">
    <property type="protein sequence ID" value="MBL7632807.1"/>
    <property type="molecule type" value="Genomic_DNA"/>
</dbReference>
<dbReference type="PROSITE" id="PS51819">
    <property type="entry name" value="VOC"/>
    <property type="match status" value="1"/>
</dbReference>
<feature type="compositionally biased region" description="Polar residues" evidence="1">
    <location>
        <begin position="1"/>
        <end position="17"/>
    </location>
</feature>
<dbReference type="Gene3D" id="3.30.720.120">
    <property type="match status" value="1"/>
</dbReference>
<evidence type="ECO:0000313" key="4">
    <source>
        <dbReference type="Proteomes" id="UP000604475"/>
    </source>
</evidence>
<reference evidence="3" key="1">
    <citation type="submission" date="2020-12" db="EMBL/GenBank/DDBJ databases">
        <title>Genomic characterization of non-nitrogen-fixing Frankia strains.</title>
        <authorList>
            <person name="Carlos-Shanley C."/>
            <person name="Guerra T."/>
            <person name="Hahn D."/>
        </authorList>
    </citation>
    <scope>NUCLEOTIDE SEQUENCE</scope>
    <source>
        <strain evidence="3">CN6</strain>
    </source>
</reference>
<dbReference type="Proteomes" id="UP000604475">
    <property type="component" value="Unassembled WGS sequence"/>
</dbReference>
<dbReference type="InterPro" id="IPR004360">
    <property type="entry name" value="Glyas_Fos-R_dOase_dom"/>
</dbReference>
<dbReference type="InterPro" id="IPR029068">
    <property type="entry name" value="Glyas_Bleomycin-R_OHBP_Dase"/>
</dbReference>
<sequence length="194" mass="20441">MTTDTKATAHTSDTAPSDTTGTRDTTGTGGAVTPAVSPVPAGYTSLTPFFVCDGAERAIAFYEAVLGAQVVNRNDTPDGTKVAHCELQLATGRLQLSDPMPDHHLVAASGGDDVSRSTVAYLPDVDAAYERAVALGAKGYGAPETFVTGDRYAAFLDPWGHRWAIMTRVEDVDPEEAARRVDAWLAENAETPDA</sequence>
<feature type="domain" description="VOC" evidence="2">
    <location>
        <begin position="42"/>
        <end position="168"/>
    </location>
</feature>
<dbReference type="Pfam" id="PF00903">
    <property type="entry name" value="Glyoxalase"/>
    <property type="match status" value="1"/>
</dbReference>
<evidence type="ECO:0000256" key="1">
    <source>
        <dbReference type="SAM" id="MobiDB-lite"/>
    </source>
</evidence>
<accession>A0A937USS2</accession>
<dbReference type="InterPro" id="IPR037523">
    <property type="entry name" value="VOC_core"/>
</dbReference>